<evidence type="ECO:0000256" key="2">
    <source>
        <dbReference type="ARBA" id="ARBA00005582"/>
    </source>
</evidence>
<dbReference type="GO" id="GO:0016787">
    <property type="term" value="F:hydrolase activity"/>
    <property type="evidence" value="ECO:0007669"/>
    <property type="project" value="UniProtKB-KW"/>
</dbReference>
<dbReference type="PRINTS" id="PR00502">
    <property type="entry name" value="NUDIXFAMILY"/>
</dbReference>
<evidence type="ECO:0000259" key="13">
    <source>
        <dbReference type="PROSITE" id="PS51462"/>
    </source>
</evidence>
<dbReference type="InterPro" id="IPR015797">
    <property type="entry name" value="NUDIX_hydrolase-like_dom_sf"/>
</dbReference>
<evidence type="ECO:0000256" key="11">
    <source>
        <dbReference type="ARBA" id="ARBA00038905"/>
    </source>
</evidence>
<comment type="cofactor">
    <cofactor evidence="1">
        <name>Mg(2+)</name>
        <dbReference type="ChEBI" id="CHEBI:18420"/>
    </cofactor>
</comment>
<keyword evidence="4" id="KW-0235">DNA replication</keyword>
<evidence type="ECO:0000256" key="1">
    <source>
        <dbReference type="ARBA" id="ARBA00001946"/>
    </source>
</evidence>
<dbReference type="SUPFAM" id="SSF55811">
    <property type="entry name" value="Nudix"/>
    <property type="match status" value="1"/>
</dbReference>
<gene>
    <name evidence="14" type="ORF">V2S66_15895</name>
</gene>
<evidence type="ECO:0000256" key="7">
    <source>
        <dbReference type="ARBA" id="ARBA00022801"/>
    </source>
</evidence>
<comment type="similarity">
    <text evidence="2 12">Belongs to the Nudix hydrolase family.</text>
</comment>
<dbReference type="EMBL" id="JAZEWV010000011">
    <property type="protein sequence ID" value="MEE4543450.1"/>
    <property type="molecule type" value="Genomic_DNA"/>
</dbReference>
<keyword evidence="5" id="KW-0479">Metal-binding</keyword>
<evidence type="ECO:0000256" key="12">
    <source>
        <dbReference type="RuleBase" id="RU003476"/>
    </source>
</evidence>
<feature type="domain" description="Nudix hydrolase" evidence="13">
    <location>
        <begin position="16"/>
        <end position="139"/>
    </location>
</feature>
<accession>A0ABU7PCB3</accession>
<keyword evidence="7 12" id="KW-0378">Hydrolase</keyword>
<evidence type="ECO:0000256" key="10">
    <source>
        <dbReference type="ARBA" id="ARBA00035861"/>
    </source>
</evidence>
<keyword evidence="9" id="KW-0234">DNA repair</keyword>
<dbReference type="InterPro" id="IPR000086">
    <property type="entry name" value="NUDIX_hydrolase_dom"/>
</dbReference>
<evidence type="ECO:0000256" key="4">
    <source>
        <dbReference type="ARBA" id="ARBA00022705"/>
    </source>
</evidence>
<protein>
    <recommendedName>
        <fullName evidence="11">8-oxo-dGTP diphosphatase</fullName>
        <ecNumber evidence="11">3.6.1.55</ecNumber>
    </recommendedName>
</protein>
<dbReference type="PANTHER" id="PTHR47707">
    <property type="entry name" value="8-OXO-DGTP DIPHOSPHATASE"/>
    <property type="match status" value="1"/>
</dbReference>
<dbReference type="PROSITE" id="PS00893">
    <property type="entry name" value="NUDIX_BOX"/>
    <property type="match status" value="1"/>
</dbReference>
<dbReference type="CDD" id="cd03425">
    <property type="entry name" value="NUDIX_MutT_NudA_like"/>
    <property type="match status" value="1"/>
</dbReference>
<dbReference type="InterPro" id="IPR047127">
    <property type="entry name" value="MutT-like"/>
</dbReference>
<name>A0ABU7PCB3_9ACTN</name>
<dbReference type="PANTHER" id="PTHR47707:SF1">
    <property type="entry name" value="NUDIX HYDROLASE FAMILY PROTEIN"/>
    <property type="match status" value="1"/>
</dbReference>
<evidence type="ECO:0000256" key="9">
    <source>
        <dbReference type="ARBA" id="ARBA00023204"/>
    </source>
</evidence>
<keyword evidence="3" id="KW-0515">Mutator protein</keyword>
<comment type="caution">
    <text evidence="14">The sequence shown here is derived from an EMBL/GenBank/DDBJ whole genome shotgun (WGS) entry which is preliminary data.</text>
</comment>
<keyword evidence="6" id="KW-0227">DNA damage</keyword>
<dbReference type="InterPro" id="IPR020084">
    <property type="entry name" value="NUDIX_hydrolase_CS"/>
</dbReference>
<dbReference type="PROSITE" id="PS51462">
    <property type="entry name" value="NUDIX"/>
    <property type="match status" value="1"/>
</dbReference>
<keyword evidence="8" id="KW-0460">Magnesium</keyword>
<evidence type="ECO:0000313" key="15">
    <source>
        <dbReference type="Proteomes" id="UP001344658"/>
    </source>
</evidence>
<dbReference type="Gene3D" id="3.90.79.10">
    <property type="entry name" value="Nucleoside Triphosphate Pyrophosphohydrolase"/>
    <property type="match status" value="1"/>
</dbReference>
<reference evidence="14 15" key="1">
    <citation type="submission" date="2023-12" db="EMBL/GenBank/DDBJ databases">
        <title>Streptomyces sp. V4-01.</title>
        <authorList>
            <person name="Somphong A."/>
            <person name="Phongsopitanun W."/>
        </authorList>
    </citation>
    <scope>NUCLEOTIDE SEQUENCE [LARGE SCALE GENOMIC DNA]</scope>
    <source>
        <strain evidence="14 15">V4-01</strain>
    </source>
</reference>
<comment type="catalytic activity">
    <reaction evidence="10">
        <text>8-oxo-dGTP + H2O = 8-oxo-dGMP + diphosphate + H(+)</text>
        <dbReference type="Rhea" id="RHEA:31575"/>
        <dbReference type="ChEBI" id="CHEBI:15377"/>
        <dbReference type="ChEBI" id="CHEBI:15378"/>
        <dbReference type="ChEBI" id="CHEBI:33019"/>
        <dbReference type="ChEBI" id="CHEBI:63224"/>
        <dbReference type="ChEBI" id="CHEBI:77896"/>
        <dbReference type="EC" id="3.6.1.55"/>
    </reaction>
</comment>
<evidence type="ECO:0000313" key="14">
    <source>
        <dbReference type="EMBL" id="MEE4543450.1"/>
    </source>
</evidence>
<evidence type="ECO:0000256" key="8">
    <source>
        <dbReference type="ARBA" id="ARBA00022842"/>
    </source>
</evidence>
<evidence type="ECO:0000256" key="3">
    <source>
        <dbReference type="ARBA" id="ARBA00022457"/>
    </source>
</evidence>
<dbReference type="Proteomes" id="UP001344658">
    <property type="component" value="Unassembled WGS sequence"/>
</dbReference>
<sequence>MSAGTAEGPGTPAAGAPRIVVGGILVRGGRLLAARRTAPAETAGRWEFPGGKAEPGEDERAALVRELREELGVEVRPLVRVPGEWPLTAGFVLRVWTAELLRGVPEPLEDHDELRWVTPQEAAALPWLDPDRPALAWAAGRL</sequence>
<evidence type="ECO:0000256" key="5">
    <source>
        <dbReference type="ARBA" id="ARBA00022723"/>
    </source>
</evidence>
<keyword evidence="15" id="KW-1185">Reference proteome</keyword>
<dbReference type="RefSeq" id="WP_330795890.1">
    <property type="nucleotide sequence ID" value="NZ_JAZEWV010000011.1"/>
</dbReference>
<dbReference type="EC" id="3.6.1.55" evidence="11"/>
<proteinExistence type="inferred from homology"/>
<dbReference type="Pfam" id="PF00293">
    <property type="entry name" value="NUDIX"/>
    <property type="match status" value="1"/>
</dbReference>
<evidence type="ECO:0000256" key="6">
    <source>
        <dbReference type="ARBA" id="ARBA00022763"/>
    </source>
</evidence>
<organism evidence="14 15">
    <name type="scientific">Actinacidiphila polyblastidii</name>
    <dbReference type="NCBI Taxonomy" id="3110430"/>
    <lineage>
        <taxon>Bacteria</taxon>
        <taxon>Bacillati</taxon>
        <taxon>Actinomycetota</taxon>
        <taxon>Actinomycetes</taxon>
        <taxon>Kitasatosporales</taxon>
        <taxon>Streptomycetaceae</taxon>
        <taxon>Actinacidiphila</taxon>
    </lineage>
</organism>
<dbReference type="InterPro" id="IPR020476">
    <property type="entry name" value="Nudix_hydrolase"/>
</dbReference>